<reference evidence="2 3" key="1">
    <citation type="submission" date="2018-10" db="EMBL/GenBank/DDBJ databases">
        <title>Genomic Encyclopedia of Type Strains, Phase IV (KMG-IV): sequencing the most valuable type-strain genomes for metagenomic binning, comparative biology and taxonomic classification.</title>
        <authorList>
            <person name="Goeker M."/>
        </authorList>
    </citation>
    <scope>NUCLEOTIDE SEQUENCE [LARGE SCALE GENOMIC DNA]</scope>
    <source>
        <strain evidence="2 3">DSM 4734</strain>
    </source>
</reference>
<dbReference type="PANTHER" id="PTHR42852">
    <property type="entry name" value="THIOL:DISULFIDE INTERCHANGE PROTEIN DSBE"/>
    <property type="match status" value="1"/>
</dbReference>
<gene>
    <name evidence="2" type="ORF">C7435_0616</name>
</gene>
<dbReference type="Pfam" id="PF00578">
    <property type="entry name" value="AhpC-TSA"/>
    <property type="match status" value="1"/>
</dbReference>
<dbReference type="Proteomes" id="UP000273675">
    <property type="component" value="Unassembled WGS sequence"/>
</dbReference>
<dbReference type="GO" id="GO:0016209">
    <property type="term" value="F:antioxidant activity"/>
    <property type="evidence" value="ECO:0007669"/>
    <property type="project" value="InterPro"/>
</dbReference>
<dbReference type="RefSeq" id="WP_121209969.1">
    <property type="nucleotide sequence ID" value="NZ_RBIM01000001.1"/>
</dbReference>
<feature type="domain" description="Thioredoxin" evidence="1">
    <location>
        <begin position="1"/>
        <end position="155"/>
    </location>
</feature>
<dbReference type="GO" id="GO:0016491">
    <property type="term" value="F:oxidoreductase activity"/>
    <property type="evidence" value="ECO:0007669"/>
    <property type="project" value="InterPro"/>
</dbReference>
<dbReference type="OrthoDB" id="9811352at2"/>
<dbReference type="InterPro" id="IPR013766">
    <property type="entry name" value="Thioredoxin_domain"/>
</dbReference>
<dbReference type="AlphaFoldDB" id="A0A495DMM7"/>
<protein>
    <submittedName>
        <fullName evidence="2">Peroxiredoxin</fullName>
    </submittedName>
</protein>
<sequence>MNLKKAPELITSEWVNGDDVPPTLEGLSGRVILLECFQMLCPGCVSHALPQARRADLAFRDKGLVVLGLHSVFEHHEAQGHRAALAAFMHENRITFPVAIDAPARSGFIPQTMTRYGMQGTPTTLLIDAGGHIRMQRFGSITDLELGAAIGSLLNEAGEPAAPTTP</sequence>
<evidence type="ECO:0000313" key="2">
    <source>
        <dbReference type="EMBL" id="RKR04172.1"/>
    </source>
</evidence>
<proteinExistence type="predicted"/>
<dbReference type="InterPro" id="IPR036249">
    <property type="entry name" value="Thioredoxin-like_sf"/>
</dbReference>
<dbReference type="InterPro" id="IPR050553">
    <property type="entry name" value="Thioredoxin_ResA/DsbE_sf"/>
</dbReference>
<dbReference type="SUPFAM" id="SSF52833">
    <property type="entry name" value="Thioredoxin-like"/>
    <property type="match status" value="1"/>
</dbReference>
<dbReference type="EMBL" id="RBIM01000001">
    <property type="protein sequence ID" value="RKR04172.1"/>
    <property type="molecule type" value="Genomic_DNA"/>
</dbReference>
<dbReference type="InterPro" id="IPR000866">
    <property type="entry name" value="AhpC/TSA"/>
</dbReference>
<evidence type="ECO:0000259" key="1">
    <source>
        <dbReference type="PROSITE" id="PS51352"/>
    </source>
</evidence>
<comment type="caution">
    <text evidence="2">The sequence shown here is derived from an EMBL/GenBank/DDBJ whole genome shotgun (WGS) entry which is preliminary data.</text>
</comment>
<evidence type="ECO:0000313" key="3">
    <source>
        <dbReference type="Proteomes" id="UP000273675"/>
    </source>
</evidence>
<name>A0A495DMM7_9PROT</name>
<organism evidence="2 3">
    <name type="scientific">Maricaulis maris</name>
    <dbReference type="NCBI Taxonomy" id="74318"/>
    <lineage>
        <taxon>Bacteria</taxon>
        <taxon>Pseudomonadati</taxon>
        <taxon>Pseudomonadota</taxon>
        <taxon>Alphaproteobacteria</taxon>
        <taxon>Maricaulales</taxon>
        <taxon>Maricaulaceae</taxon>
        <taxon>Maricaulis</taxon>
    </lineage>
</organism>
<dbReference type="PROSITE" id="PS51352">
    <property type="entry name" value="THIOREDOXIN_2"/>
    <property type="match status" value="1"/>
</dbReference>
<accession>A0A495DMM7</accession>
<dbReference type="Gene3D" id="3.40.30.10">
    <property type="entry name" value="Glutaredoxin"/>
    <property type="match status" value="1"/>
</dbReference>
<dbReference type="PANTHER" id="PTHR42852:SF13">
    <property type="entry name" value="PROTEIN DIPZ"/>
    <property type="match status" value="1"/>
</dbReference>